<dbReference type="InterPro" id="IPR049450">
    <property type="entry name" value="ACOT8-like_C"/>
</dbReference>
<evidence type="ECO:0000259" key="3">
    <source>
        <dbReference type="Pfam" id="PF13622"/>
    </source>
</evidence>
<dbReference type="PANTHER" id="PTHR11066">
    <property type="entry name" value="ACYL-COA THIOESTERASE"/>
    <property type="match status" value="1"/>
</dbReference>
<gene>
    <name evidence="5" type="ORF">ACFSCY_18745</name>
</gene>
<evidence type="ECO:0000259" key="4">
    <source>
        <dbReference type="Pfam" id="PF20789"/>
    </source>
</evidence>
<comment type="caution">
    <text evidence="5">The sequence shown here is derived from an EMBL/GenBank/DDBJ whole genome shotgun (WGS) entry which is preliminary data.</text>
</comment>
<reference evidence="6" key="1">
    <citation type="journal article" date="2019" name="Int. J. Syst. Evol. Microbiol.">
        <title>The Global Catalogue of Microorganisms (GCM) 10K type strain sequencing project: providing services to taxonomists for standard genome sequencing and annotation.</title>
        <authorList>
            <consortium name="The Broad Institute Genomics Platform"/>
            <consortium name="The Broad Institute Genome Sequencing Center for Infectious Disease"/>
            <person name="Wu L."/>
            <person name="Ma J."/>
        </authorList>
    </citation>
    <scope>NUCLEOTIDE SEQUENCE [LARGE SCALE GENOMIC DNA]</scope>
    <source>
        <strain evidence="6">JCM 12165</strain>
    </source>
</reference>
<dbReference type="Pfam" id="PF20789">
    <property type="entry name" value="4HBT_3C"/>
    <property type="match status" value="1"/>
</dbReference>
<feature type="domain" description="Acyl-CoA thioesterase-like C-terminal" evidence="4">
    <location>
        <begin position="162"/>
        <end position="290"/>
    </location>
</feature>
<dbReference type="PANTHER" id="PTHR11066:SF34">
    <property type="entry name" value="ACYL-COENZYME A THIOESTERASE 8"/>
    <property type="match status" value="1"/>
</dbReference>
<dbReference type="CDD" id="cd03444">
    <property type="entry name" value="Thioesterase_II_repeat1"/>
    <property type="match status" value="1"/>
</dbReference>
<evidence type="ECO:0000313" key="5">
    <source>
        <dbReference type="EMBL" id="MFD1531479.1"/>
    </source>
</evidence>
<feature type="domain" description="Acyl-CoA thioesterase-like N-terminal HotDog" evidence="3">
    <location>
        <begin position="39"/>
        <end position="115"/>
    </location>
</feature>
<accession>A0ABW4FNG2</accession>
<dbReference type="InterPro" id="IPR049449">
    <property type="entry name" value="TesB_ACOT8-like_N"/>
</dbReference>
<keyword evidence="2" id="KW-0378">Hydrolase</keyword>
<dbReference type="Proteomes" id="UP001597145">
    <property type="component" value="Unassembled WGS sequence"/>
</dbReference>
<comment type="similarity">
    <text evidence="1">Belongs to the C/M/P thioester hydrolase family.</text>
</comment>
<protein>
    <submittedName>
        <fullName evidence="5">Acyl-CoA thioesterase</fullName>
    </submittedName>
</protein>
<dbReference type="InterPro" id="IPR003703">
    <property type="entry name" value="Acyl_CoA_thio"/>
</dbReference>
<sequence>MTVSTTTTDFDRWWTDVLTIRPRGGDAFEAGPAPSAFPRLYGGQVAAQSLLAGAATVDPLREPHSLHTTFLRGGDHSRPVTYSVERLRESRNLSTRLVRAEQDGRLLATATASFHAPGGLRRHLEHEDGPTGPVPAPATLPGRPERLAAAFGAAVPDAGAAVWPVDLRYVDRVPWEPGPAEARNRLWMRAATRLPDVRAVHAAALAFATDLPMFEPVLFPHGLDWAEMIAGRSVYGASLDHALWFHRPARADTWQLLVQVSPVSARDRGFCRAEVRSEDGRLVATVAQEIGFVDPR</sequence>
<evidence type="ECO:0000256" key="2">
    <source>
        <dbReference type="ARBA" id="ARBA00022801"/>
    </source>
</evidence>
<dbReference type="RefSeq" id="WP_343978841.1">
    <property type="nucleotide sequence ID" value="NZ_BAAAJG010000010.1"/>
</dbReference>
<proteinExistence type="inferred from homology"/>
<dbReference type="EMBL" id="JBHUCP010000012">
    <property type="protein sequence ID" value="MFD1531479.1"/>
    <property type="molecule type" value="Genomic_DNA"/>
</dbReference>
<name>A0ABW4FNG2_9PSEU</name>
<dbReference type="InterPro" id="IPR029069">
    <property type="entry name" value="HotDog_dom_sf"/>
</dbReference>
<dbReference type="SUPFAM" id="SSF54637">
    <property type="entry name" value="Thioesterase/thiol ester dehydrase-isomerase"/>
    <property type="match status" value="2"/>
</dbReference>
<evidence type="ECO:0000313" key="6">
    <source>
        <dbReference type="Proteomes" id="UP001597145"/>
    </source>
</evidence>
<evidence type="ECO:0000256" key="1">
    <source>
        <dbReference type="ARBA" id="ARBA00006538"/>
    </source>
</evidence>
<keyword evidence="6" id="KW-1185">Reference proteome</keyword>
<dbReference type="Pfam" id="PF13622">
    <property type="entry name" value="4HBT_3"/>
    <property type="match status" value="1"/>
</dbReference>
<dbReference type="InterPro" id="IPR042171">
    <property type="entry name" value="Acyl-CoA_hotdog"/>
</dbReference>
<dbReference type="Gene3D" id="2.40.160.210">
    <property type="entry name" value="Acyl-CoA thioesterase, double hotdog domain"/>
    <property type="match status" value="1"/>
</dbReference>
<dbReference type="CDD" id="cd03445">
    <property type="entry name" value="Thioesterase_II_repeat2"/>
    <property type="match status" value="1"/>
</dbReference>
<organism evidence="5 6">
    <name type="scientific">Pseudonocardia aurantiaca</name>
    <dbReference type="NCBI Taxonomy" id="75290"/>
    <lineage>
        <taxon>Bacteria</taxon>
        <taxon>Bacillati</taxon>
        <taxon>Actinomycetota</taxon>
        <taxon>Actinomycetes</taxon>
        <taxon>Pseudonocardiales</taxon>
        <taxon>Pseudonocardiaceae</taxon>
        <taxon>Pseudonocardia</taxon>
    </lineage>
</organism>